<dbReference type="GO" id="GO:0003964">
    <property type="term" value="F:RNA-directed DNA polymerase activity"/>
    <property type="evidence" value="ECO:0007669"/>
    <property type="project" value="UniProtKB-KW"/>
</dbReference>
<feature type="region of interest" description="Disordered" evidence="1">
    <location>
        <begin position="466"/>
        <end position="485"/>
    </location>
</feature>
<name>A0A9P1FRG4_9DINO</name>
<evidence type="ECO:0000313" key="3">
    <source>
        <dbReference type="EMBL" id="CAL1137470.1"/>
    </source>
</evidence>
<dbReference type="EMBL" id="CAMXCT020000860">
    <property type="protein sequence ID" value="CAL1137470.1"/>
    <property type="molecule type" value="Genomic_DNA"/>
</dbReference>
<keyword evidence="4" id="KW-0695">RNA-directed DNA polymerase</keyword>
<dbReference type="Proteomes" id="UP001152797">
    <property type="component" value="Unassembled WGS sequence"/>
</dbReference>
<keyword evidence="5" id="KW-1185">Reference proteome</keyword>
<protein>
    <submittedName>
        <fullName evidence="4">Reverse transcriptase domain-containing protein</fullName>
    </submittedName>
</protein>
<sequence length="1009" mass="112032">MAIGSKVAFQNRAAELGIEEADIEALADKGINSYATYAYCCTFQPGQTDDTALTIFLTTALGAAPHAASSTRFRRLFFEAHALSLEDLKSRADRSESSEARVLPLAEKMDRIRQQQLRLIGISFTPQNEPSHSLIDKVCQQLEDNVVTYIDLSRCSSRHDEALHSKVDTTLALDSSGGLRLSKKQKLDDVNVTGEHKMRQAFLRRSLAYDLAGIATFSVLDLWTQKLFEKMNEAPLANFRHVSMEQAINADKALWVKVSSETRGKLQPKTGMEKPFDADFTKFAEHPEVLQHLMPLQSQGGYRSDMNNSATPSAKGKGAHQTGGKGKPSKGKGKASTGITVPDDCEQTALQAMANRFTLRNVLAGTRKADDGKARQCVLKTTLMRPGSRTKQYPALLCNRVAACVSDVAKALGVVPRVSSRLKDLLKLNLGQQTVRHPPLIPEYKEYIHSATTMSDPAYKLRAAPPVTGEQTTEQHDSQESPSKRARTTFKYGVWHSPEEFLQKATHVLHPMDHDSVLHPITTDAIHKVVHTCPTKLAKERLASVFKVRKLSEELTQAECELKDTMHPDVRKCVKSKRIALFECLLAQLDYWDMDVVNLLKHGVPLVGLQPAPKGYQKHLVPASMMEDELVQSAKWRRKAIVAGARRMTRDEQSSLQETTAAEVERGFLQGPYTEDEMTVLFGSENWTLNPRFVLLANNKVRVIDDAKQGSVNAAYSPTVKLQLQDVDYAAAMVIQIMRELASLDDNMSGWYGKTFDLSKVFQWTESGGFTKALPFLLAARVSVYGFVRVSQALWFLTSKLLHCITSHYFDDFPTLERIDGCRVLTLDFSAILDLLGWEHAKEGDKAVNFASVFDLLGVTFDLSAVQRQTLTITNKSSRIDKLCKMLDEVEAARTITAAHASEIQGLLNFAVSFYMGRGLKHLVSAFMPFAEGQQCKDADELVSLCSYARTMLRAQKPRVHSTLESNRPILIFTDGAYEDGVATAGAVVVDGSQRHAYVVTVPDELVKL</sequence>
<evidence type="ECO:0000313" key="2">
    <source>
        <dbReference type="EMBL" id="CAI3984095.1"/>
    </source>
</evidence>
<dbReference type="OrthoDB" id="447476at2759"/>
<evidence type="ECO:0000313" key="5">
    <source>
        <dbReference type="Proteomes" id="UP001152797"/>
    </source>
</evidence>
<keyword evidence="4" id="KW-0808">Transferase</keyword>
<gene>
    <name evidence="2" type="ORF">C1SCF055_LOCUS11649</name>
</gene>
<dbReference type="AlphaFoldDB" id="A0A9P1FRG4"/>
<reference evidence="2" key="1">
    <citation type="submission" date="2022-10" db="EMBL/GenBank/DDBJ databases">
        <authorList>
            <person name="Chen Y."/>
            <person name="Dougan E. K."/>
            <person name="Chan C."/>
            <person name="Rhodes N."/>
            <person name="Thang M."/>
        </authorList>
    </citation>
    <scope>NUCLEOTIDE SEQUENCE</scope>
</reference>
<organism evidence="2">
    <name type="scientific">Cladocopium goreaui</name>
    <dbReference type="NCBI Taxonomy" id="2562237"/>
    <lineage>
        <taxon>Eukaryota</taxon>
        <taxon>Sar</taxon>
        <taxon>Alveolata</taxon>
        <taxon>Dinophyceae</taxon>
        <taxon>Suessiales</taxon>
        <taxon>Symbiodiniaceae</taxon>
        <taxon>Cladocopium</taxon>
    </lineage>
</organism>
<keyword evidence="4" id="KW-0548">Nucleotidyltransferase</keyword>
<feature type="compositionally biased region" description="Polar residues" evidence="1">
    <location>
        <begin position="299"/>
        <end position="312"/>
    </location>
</feature>
<reference evidence="3" key="2">
    <citation type="submission" date="2024-04" db="EMBL/GenBank/DDBJ databases">
        <authorList>
            <person name="Chen Y."/>
            <person name="Shah S."/>
            <person name="Dougan E. K."/>
            <person name="Thang M."/>
            <person name="Chan C."/>
        </authorList>
    </citation>
    <scope>NUCLEOTIDE SEQUENCE [LARGE SCALE GENOMIC DNA]</scope>
</reference>
<evidence type="ECO:0000313" key="4">
    <source>
        <dbReference type="EMBL" id="CAL4771407.1"/>
    </source>
</evidence>
<comment type="caution">
    <text evidence="2">The sequence shown here is derived from an EMBL/GenBank/DDBJ whole genome shotgun (WGS) entry which is preliminary data.</text>
</comment>
<dbReference type="EMBL" id="CAMXCT010000860">
    <property type="protein sequence ID" value="CAI3984095.1"/>
    <property type="molecule type" value="Genomic_DNA"/>
</dbReference>
<feature type="region of interest" description="Disordered" evidence="1">
    <location>
        <begin position="299"/>
        <end position="339"/>
    </location>
</feature>
<proteinExistence type="predicted"/>
<accession>A0A9P1FRG4</accession>
<dbReference type="EMBL" id="CAMXCT030000860">
    <property type="protein sequence ID" value="CAL4771407.1"/>
    <property type="molecule type" value="Genomic_DNA"/>
</dbReference>
<evidence type="ECO:0000256" key="1">
    <source>
        <dbReference type="SAM" id="MobiDB-lite"/>
    </source>
</evidence>
<feature type="compositionally biased region" description="Basic and acidic residues" evidence="1">
    <location>
        <begin position="473"/>
        <end position="483"/>
    </location>
</feature>